<feature type="domain" description="Aminotransferase class I/classII large" evidence="13">
    <location>
        <begin position="166"/>
        <end position="549"/>
    </location>
</feature>
<keyword evidence="12" id="KW-1133">Transmembrane helix</keyword>
<comment type="subunit">
    <text evidence="2">Homodimer.</text>
</comment>
<dbReference type="Gene3D" id="3.90.1150.10">
    <property type="entry name" value="Aspartate Aminotransferase, domain 1"/>
    <property type="match status" value="1"/>
</dbReference>
<feature type="region of interest" description="Disordered" evidence="11">
    <location>
        <begin position="1"/>
        <end position="33"/>
    </location>
</feature>
<dbReference type="CDD" id="cd00609">
    <property type="entry name" value="AAT_like"/>
    <property type="match status" value="1"/>
</dbReference>
<proteinExistence type="inferred from homology"/>
<dbReference type="AlphaFoldDB" id="A0A7J6IAE9"/>
<evidence type="ECO:0000256" key="2">
    <source>
        <dbReference type="ARBA" id="ARBA00011738"/>
    </source>
</evidence>
<feature type="transmembrane region" description="Helical" evidence="12">
    <location>
        <begin position="44"/>
        <end position="64"/>
    </location>
</feature>
<keyword evidence="12" id="KW-0472">Membrane</keyword>
<evidence type="ECO:0000313" key="14">
    <source>
        <dbReference type="EMBL" id="KAF4403979.1"/>
    </source>
</evidence>
<dbReference type="SUPFAM" id="SSF53383">
    <property type="entry name" value="PLP-dependent transferases"/>
    <property type="match status" value="1"/>
</dbReference>
<dbReference type="InterPro" id="IPR015422">
    <property type="entry name" value="PyrdxlP-dep_Trfase_small"/>
</dbReference>
<dbReference type="InterPro" id="IPR015421">
    <property type="entry name" value="PyrdxlP-dep_Trfase_major"/>
</dbReference>
<evidence type="ECO:0000256" key="9">
    <source>
        <dbReference type="ARBA" id="ARBA00042673"/>
    </source>
</evidence>
<gene>
    <name evidence="14" type="ORF">G4B88_014435</name>
</gene>
<keyword evidence="3" id="KW-0266">Ethylene biosynthesis</keyword>
<accession>A0A803QGV8</accession>
<dbReference type="Pfam" id="PF00155">
    <property type="entry name" value="Aminotran_1_2"/>
    <property type="match status" value="1"/>
</dbReference>
<organism evidence="14 15">
    <name type="scientific">Cannabis sativa</name>
    <name type="common">Hemp</name>
    <name type="synonym">Marijuana</name>
    <dbReference type="NCBI Taxonomy" id="3483"/>
    <lineage>
        <taxon>Eukaryota</taxon>
        <taxon>Viridiplantae</taxon>
        <taxon>Streptophyta</taxon>
        <taxon>Embryophyta</taxon>
        <taxon>Tracheophyta</taxon>
        <taxon>Spermatophyta</taxon>
        <taxon>Magnoliopsida</taxon>
        <taxon>eudicotyledons</taxon>
        <taxon>Gunneridae</taxon>
        <taxon>Pentapetalae</taxon>
        <taxon>rosids</taxon>
        <taxon>fabids</taxon>
        <taxon>Rosales</taxon>
        <taxon>Cannabaceae</taxon>
        <taxon>Cannabis</taxon>
    </lineage>
</organism>
<dbReference type="InterPro" id="IPR004838">
    <property type="entry name" value="NHTrfase_class1_PyrdxlP-BS"/>
</dbReference>
<evidence type="ECO:0000313" key="15">
    <source>
        <dbReference type="Proteomes" id="UP000583929"/>
    </source>
</evidence>
<dbReference type="Gene3D" id="3.40.640.10">
    <property type="entry name" value="Type I PLP-dependent aspartate aminotransferase-like (Major domain)"/>
    <property type="match status" value="1"/>
</dbReference>
<keyword evidence="4" id="KW-0949">S-adenosyl-L-methionine</keyword>
<reference evidence="14 15" key="1">
    <citation type="journal article" date="2020" name="bioRxiv">
        <title>Sequence and annotation of 42 cannabis genomes reveals extensive copy number variation in cannabinoid synthesis and pathogen resistance genes.</title>
        <authorList>
            <person name="Mckernan K.J."/>
            <person name="Helbert Y."/>
            <person name="Kane L.T."/>
            <person name="Ebling H."/>
            <person name="Zhang L."/>
            <person name="Liu B."/>
            <person name="Eaton Z."/>
            <person name="Mclaughlin S."/>
            <person name="Kingan S."/>
            <person name="Baybayan P."/>
            <person name="Concepcion G."/>
            <person name="Jordan M."/>
            <person name="Riva A."/>
            <person name="Barbazuk W."/>
            <person name="Harkins T."/>
        </authorList>
    </citation>
    <scope>NUCLEOTIDE SEQUENCE [LARGE SCALE GENOMIC DNA]</scope>
    <source>
        <strain evidence="15">cv. Jamaican Lion 4</strain>
        <tissue evidence="14">Leaf</tissue>
    </source>
</reference>
<dbReference type="EMBL" id="JAATIQ010000002">
    <property type="protein sequence ID" value="KAF4403979.1"/>
    <property type="molecule type" value="Genomic_DNA"/>
</dbReference>
<evidence type="ECO:0000256" key="1">
    <source>
        <dbReference type="ARBA" id="ARBA00007441"/>
    </source>
</evidence>
<dbReference type="OMA" id="WIDLSKC"/>
<comment type="pathway">
    <text evidence="7">Alkene biosynthesis; ethylene biosynthesis via S-adenosyl-L-methionine; ethylene from S-adenosyl-L-methionine: step 1/2.</text>
</comment>
<dbReference type="InterPro" id="IPR015424">
    <property type="entry name" value="PyrdxlP-dep_Trfase"/>
</dbReference>
<accession>A0A7J6IAE9</accession>
<comment type="similarity">
    <text evidence="1">Belongs to the class-I pyridoxal-phosphate-dependent aminotransferase family.</text>
</comment>
<name>A0A7J6IAE9_CANSA</name>
<dbReference type="GO" id="GO:0016847">
    <property type="term" value="F:1-aminocyclopropane-1-carboxylate synthase activity"/>
    <property type="evidence" value="ECO:0007669"/>
    <property type="project" value="UniProtKB-EC"/>
</dbReference>
<evidence type="ECO:0000256" key="8">
    <source>
        <dbReference type="ARBA" id="ARBA00039053"/>
    </source>
</evidence>
<dbReference type="OrthoDB" id="691673at2759"/>
<evidence type="ECO:0000256" key="6">
    <source>
        <dbReference type="ARBA" id="ARBA00033478"/>
    </source>
</evidence>
<dbReference type="GO" id="GO:0004069">
    <property type="term" value="F:L-aspartate:2-oxoglutarate aminotransferase activity"/>
    <property type="evidence" value="ECO:0007669"/>
    <property type="project" value="TreeGrafter"/>
</dbReference>
<keyword evidence="5" id="KW-0663">Pyridoxal phosphate</keyword>
<dbReference type="PROSITE" id="PS00105">
    <property type="entry name" value="AA_TRANSFER_CLASS_1"/>
    <property type="match status" value="1"/>
</dbReference>
<protein>
    <recommendedName>
        <fullName evidence="8">1-aminocyclopropane-1-carboxylate synthase</fullName>
        <ecNumber evidence="8">4.4.1.14</ecNumber>
    </recommendedName>
    <alternativeName>
        <fullName evidence="9">S-adenosyl-L-methionine methylthioadenosine-lyase</fullName>
    </alternativeName>
</protein>
<dbReference type="InterPro" id="IPR004839">
    <property type="entry name" value="Aminotransferase_I/II_large"/>
</dbReference>
<comment type="caution">
    <text evidence="14">The sequence shown here is derived from an EMBL/GenBank/DDBJ whole genome shotgun (WGS) entry which is preliminary data.</text>
</comment>
<evidence type="ECO:0000256" key="7">
    <source>
        <dbReference type="ARBA" id="ARBA00037888"/>
    </source>
</evidence>
<dbReference type="SMR" id="A0A7J6IAE9"/>
<feature type="compositionally biased region" description="Low complexity" evidence="11">
    <location>
        <begin position="81"/>
        <end position="97"/>
    </location>
</feature>
<dbReference type="EC" id="4.4.1.14" evidence="8"/>
<dbReference type="GO" id="GO:0009835">
    <property type="term" value="P:fruit ripening"/>
    <property type="evidence" value="ECO:0007669"/>
    <property type="project" value="UniProtKB-KW"/>
</dbReference>
<feature type="region of interest" description="Disordered" evidence="11">
    <location>
        <begin position="72"/>
        <end position="102"/>
    </location>
</feature>
<dbReference type="GO" id="GO:0030170">
    <property type="term" value="F:pyridoxal phosphate binding"/>
    <property type="evidence" value="ECO:0007669"/>
    <property type="project" value="InterPro"/>
</dbReference>
<keyword evidence="15" id="KW-1185">Reference proteome</keyword>
<comment type="catalytic activity">
    <reaction evidence="10">
        <text>S-adenosyl-L-methionine = 1-aminocyclopropane-1-carboxylate + S-methyl-5'-thioadenosine + H(+)</text>
        <dbReference type="Rhea" id="RHEA:21744"/>
        <dbReference type="ChEBI" id="CHEBI:15378"/>
        <dbReference type="ChEBI" id="CHEBI:17509"/>
        <dbReference type="ChEBI" id="CHEBI:58360"/>
        <dbReference type="ChEBI" id="CHEBI:59789"/>
        <dbReference type="EC" id="4.4.1.14"/>
    </reaction>
</comment>
<dbReference type="PANTHER" id="PTHR43795:SF85">
    <property type="entry name" value="AMINOTRANSFERASE ACS10-RELATED"/>
    <property type="match status" value="1"/>
</dbReference>
<evidence type="ECO:0000256" key="11">
    <source>
        <dbReference type="SAM" id="MobiDB-lite"/>
    </source>
</evidence>
<evidence type="ECO:0000256" key="3">
    <source>
        <dbReference type="ARBA" id="ARBA00022666"/>
    </source>
</evidence>
<keyword evidence="6" id="KW-0292">Fruit ripening</keyword>
<sequence>MTVTRSRRTHSTERHEPTNPKTSSGGGGGGGTAMRVIVPLQGVVQGRGGLVLGSLIPCALYYFLQLYLKQRRRPDPPPPSSSSSSSEGRLSPGSSPSTSMGQLAEFPFLPRTFSRSLLSPRGYGGPVHVSGRANSISKSGDSPYYVGSRKVSDDPYDGLDNPGGVIQLGLAENKLSLDLVQDWLVENAREAILGHGRGSVSELSISRIASYQPFDGLMDLKVAVAGFMTQVMGNSVSFNPSKIVLTAGASPAIEILSFCLADSGNAFLVPTPCYPGLDRDVKWRTGVEIIPVPCRSTDNFSLSITALELAFNQAKKRGIKVRGIIISNPSNPVGSLLSRETLYSLVDFAREKNIHIVSNEIFAGSTCGSAEFISMAEIVDSEDLDRDRVHVVYGLSKDLSLPGFRVGVIYSHNEHILTAAKKLTRFSSISAPSQQLLISMLSDAKFVQKFVKINRERLRRMYHNFAAGLEQVGIECTKSSGGFYCWADMSRLISSYSEKGELELWERLLSVAKVNVTPGSSCHCIEPGWFRFCFTTLTEEDIPVVMKRIRKISGICKSHS</sequence>
<evidence type="ECO:0000256" key="4">
    <source>
        <dbReference type="ARBA" id="ARBA00022691"/>
    </source>
</evidence>
<evidence type="ECO:0000259" key="13">
    <source>
        <dbReference type="Pfam" id="PF00155"/>
    </source>
</evidence>
<evidence type="ECO:0000256" key="10">
    <source>
        <dbReference type="ARBA" id="ARBA00049554"/>
    </source>
</evidence>
<keyword evidence="12" id="KW-0812">Transmembrane</keyword>
<dbReference type="GO" id="GO:0009693">
    <property type="term" value="P:ethylene biosynthetic process"/>
    <property type="evidence" value="ECO:0007669"/>
    <property type="project" value="UniProtKB-KW"/>
</dbReference>
<dbReference type="Proteomes" id="UP000583929">
    <property type="component" value="Unassembled WGS sequence"/>
</dbReference>
<dbReference type="PANTHER" id="PTHR43795">
    <property type="entry name" value="BIFUNCTIONAL ASPARTATE AMINOTRANSFERASE AND GLUTAMATE/ASPARTATE-PREPHENATE AMINOTRANSFERASE-RELATED"/>
    <property type="match status" value="1"/>
</dbReference>
<evidence type="ECO:0000256" key="5">
    <source>
        <dbReference type="ARBA" id="ARBA00022898"/>
    </source>
</evidence>
<dbReference type="PRINTS" id="PR00753">
    <property type="entry name" value="ACCSYNTHASE"/>
</dbReference>
<dbReference type="GO" id="GO:0008793">
    <property type="term" value="F:aromatic-amino-acid transaminase activity"/>
    <property type="evidence" value="ECO:0007669"/>
    <property type="project" value="TreeGrafter"/>
</dbReference>
<dbReference type="InterPro" id="IPR050478">
    <property type="entry name" value="Ethylene_sulfur-biosynth"/>
</dbReference>
<evidence type="ECO:0000256" key="12">
    <source>
        <dbReference type="SAM" id="Phobius"/>
    </source>
</evidence>